<dbReference type="PANTHER" id="PTHR24171">
    <property type="entry name" value="ANKYRIN REPEAT DOMAIN-CONTAINING PROTEIN 39-RELATED"/>
    <property type="match status" value="1"/>
</dbReference>
<feature type="non-terminal residue" evidence="4">
    <location>
        <position position="1"/>
    </location>
</feature>
<evidence type="ECO:0000313" key="4">
    <source>
        <dbReference type="EMBL" id="CAD7699522.1"/>
    </source>
</evidence>
<dbReference type="InterPro" id="IPR036770">
    <property type="entry name" value="Ankyrin_rpt-contain_sf"/>
</dbReference>
<protein>
    <recommendedName>
        <fullName evidence="6">Ankyrin repeat protein</fullName>
    </recommendedName>
</protein>
<dbReference type="Gene3D" id="1.25.40.20">
    <property type="entry name" value="Ankyrin repeat-containing domain"/>
    <property type="match status" value="1"/>
</dbReference>
<organism evidence="4 5">
    <name type="scientific">Ostreobium quekettii</name>
    <dbReference type="NCBI Taxonomy" id="121088"/>
    <lineage>
        <taxon>Eukaryota</taxon>
        <taxon>Viridiplantae</taxon>
        <taxon>Chlorophyta</taxon>
        <taxon>core chlorophytes</taxon>
        <taxon>Ulvophyceae</taxon>
        <taxon>TCBD clade</taxon>
        <taxon>Bryopsidales</taxon>
        <taxon>Ostreobineae</taxon>
        <taxon>Ostreobiaceae</taxon>
        <taxon>Ostreobium</taxon>
    </lineage>
</organism>
<dbReference type="SUPFAM" id="SSF48403">
    <property type="entry name" value="Ankyrin repeat"/>
    <property type="match status" value="1"/>
</dbReference>
<dbReference type="Pfam" id="PF12796">
    <property type="entry name" value="Ank_2"/>
    <property type="match status" value="1"/>
</dbReference>
<dbReference type="Proteomes" id="UP000708148">
    <property type="component" value="Unassembled WGS sequence"/>
</dbReference>
<dbReference type="PROSITE" id="PS50088">
    <property type="entry name" value="ANK_REPEAT"/>
    <property type="match status" value="1"/>
</dbReference>
<evidence type="ECO:0008006" key="6">
    <source>
        <dbReference type="Google" id="ProtNLM"/>
    </source>
</evidence>
<accession>A0A8S1IWK9</accession>
<evidence type="ECO:0000256" key="3">
    <source>
        <dbReference type="PROSITE-ProRule" id="PRU00023"/>
    </source>
</evidence>
<sequence length="75" mass="8086">RLWYSAQQGDLRGLQAALEDGADVNVRMSKYRDTPLLIASYHGNVDCVAALVAAGARLNVVDKIHGGTALFWASQ</sequence>
<feature type="non-terminal residue" evidence="4">
    <location>
        <position position="75"/>
    </location>
</feature>
<keyword evidence="2 3" id="KW-0040">ANK repeat</keyword>
<dbReference type="AlphaFoldDB" id="A0A8S1IWK9"/>
<gene>
    <name evidence="4" type="ORF">OSTQU699_LOCUS4882</name>
</gene>
<evidence type="ECO:0000256" key="1">
    <source>
        <dbReference type="ARBA" id="ARBA00022737"/>
    </source>
</evidence>
<keyword evidence="1" id="KW-0677">Repeat</keyword>
<dbReference type="OrthoDB" id="546035at2759"/>
<dbReference type="EMBL" id="CAJHUC010001040">
    <property type="protein sequence ID" value="CAD7699522.1"/>
    <property type="molecule type" value="Genomic_DNA"/>
</dbReference>
<dbReference type="PROSITE" id="PS50297">
    <property type="entry name" value="ANK_REP_REGION"/>
    <property type="match status" value="1"/>
</dbReference>
<dbReference type="SMART" id="SM00248">
    <property type="entry name" value="ANK"/>
    <property type="match status" value="1"/>
</dbReference>
<dbReference type="InterPro" id="IPR002110">
    <property type="entry name" value="Ankyrin_rpt"/>
</dbReference>
<name>A0A8S1IWK9_9CHLO</name>
<comment type="caution">
    <text evidence="4">The sequence shown here is derived from an EMBL/GenBank/DDBJ whole genome shotgun (WGS) entry which is preliminary data.</text>
</comment>
<evidence type="ECO:0000256" key="2">
    <source>
        <dbReference type="ARBA" id="ARBA00023043"/>
    </source>
</evidence>
<keyword evidence="5" id="KW-1185">Reference proteome</keyword>
<evidence type="ECO:0000313" key="5">
    <source>
        <dbReference type="Proteomes" id="UP000708148"/>
    </source>
</evidence>
<feature type="repeat" description="ANK" evidence="3">
    <location>
        <begin position="31"/>
        <end position="63"/>
    </location>
</feature>
<reference evidence="4" key="1">
    <citation type="submission" date="2020-12" db="EMBL/GenBank/DDBJ databases">
        <authorList>
            <person name="Iha C."/>
        </authorList>
    </citation>
    <scope>NUCLEOTIDE SEQUENCE</scope>
</reference>
<proteinExistence type="predicted"/>